<comment type="caution">
    <text evidence="1">The sequence shown here is derived from an EMBL/GenBank/DDBJ whole genome shotgun (WGS) entry which is preliminary data.</text>
</comment>
<keyword evidence="2" id="KW-1185">Reference proteome</keyword>
<dbReference type="EMBL" id="CAJVPZ010000154">
    <property type="protein sequence ID" value="CAG8455233.1"/>
    <property type="molecule type" value="Genomic_DNA"/>
</dbReference>
<proteinExistence type="predicted"/>
<sequence>MKEEILQIGKSESKDVKNGDENAIVVRKMNSKKGKIDSKEVAVVKKWDTVIKQHKRSNADVEQSIYSETIRIKIESDKVMNKRSMKNGTLAIACCSVERGRSGNVT</sequence>
<protein>
    <submittedName>
        <fullName evidence="1">141_t:CDS:1</fullName>
    </submittedName>
</protein>
<organism evidence="1 2">
    <name type="scientific">Racocetra fulgida</name>
    <dbReference type="NCBI Taxonomy" id="60492"/>
    <lineage>
        <taxon>Eukaryota</taxon>
        <taxon>Fungi</taxon>
        <taxon>Fungi incertae sedis</taxon>
        <taxon>Mucoromycota</taxon>
        <taxon>Glomeromycotina</taxon>
        <taxon>Glomeromycetes</taxon>
        <taxon>Diversisporales</taxon>
        <taxon>Gigasporaceae</taxon>
        <taxon>Racocetra</taxon>
    </lineage>
</organism>
<accession>A0A9N8VJN4</accession>
<evidence type="ECO:0000313" key="2">
    <source>
        <dbReference type="Proteomes" id="UP000789396"/>
    </source>
</evidence>
<reference evidence="1" key="1">
    <citation type="submission" date="2021-06" db="EMBL/GenBank/DDBJ databases">
        <authorList>
            <person name="Kallberg Y."/>
            <person name="Tangrot J."/>
            <person name="Rosling A."/>
        </authorList>
    </citation>
    <scope>NUCLEOTIDE SEQUENCE</scope>
    <source>
        <strain evidence="1">IN212</strain>
    </source>
</reference>
<dbReference type="Proteomes" id="UP000789396">
    <property type="component" value="Unassembled WGS sequence"/>
</dbReference>
<gene>
    <name evidence="1" type="ORF">RFULGI_LOCUS428</name>
</gene>
<evidence type="ECO:0000313" key="1">
    <source>
        <dbReference type="EMBL" id="CAG8455233.1"/>
    </source>
</evidence>
<name>A0A9N8VJN4_9GLOM</name>
<dbReference type="AlphaFoldDB" id="A0A9N8VJN4"/>